<dbReference type="InterPro" id="IPR036013">
    <property type="entry name" value="Band_7/SPFH_dom_sf"/>
</dbReference>
<dbReference type="PANTHER" id="PTHR42911:SF1">
    <property type="entry name" value="MODULATOR OF FTSH PROTEASE HFLC"/>
    <property type="match status" value="1"/>
</dbReference>
<evidence type="ECO:0000256" key="3">
    <source>
        <dbReference type="ARBA" id="ARBA00022692"/>
    </source>
</evidence>
<dbReference type="PIRSF" id="PIRSF005651">
    <property type="entry name" value="HflC"/>
    <property type="match status" value="1"/>
</dbReference>
<dbReference type="AlphaFoldDB" id="A0A2C9D7W1"/>
<dbReference type="Proteomes" id="UP000223606">
    <property type="component" value="Chromosome 1"/>
</dbReference>
<accession>A0A2C9D7W1</accession>
<dbReference type="GO" id="GO:0008233">
    <property type="term" value="F:peptidase activity"/>
    <property type="evidence" value="ECO:0007669"/>
    <property type="project" value="UniProtKB-KW"/>
</dbReference>
<dbReference type="SMART" id="SM00244">
    <property type="entry name" value="PHB"/>
    <property type="match status" value="1"/>
</dbReference>
<keyword evidence="10" id="KW-1185">Reference proteome</keyword>
<dbReference type="SUPFAM" id="SSF117892">
    <property type="entry name" value="Band 7/SPFH domain"/>
    <property type="match status" value="1"/>
</dbReference>
<dbReference type="GO" id="GO:0006508">
    <property type="term" value="P:proteolysis"/>
    <property type="evidence" value="ECO:0007669"/>
    <property type="project" value="UniProtKB-KW"/>
</dbReference>
<dbReference type="Gene3D" id="3.30.479.30">
    <property type="entry name" value="Band 7 domain"/>
    <property type="match status" value="1"/>
</dbReference>
<keyword evidence="9" id="KW-0378">Hydrolase</keyword>
<dbReference type="Pfam" id="PF01145">
    <property type="entry name" value="Band_7"/>
    <property type="match status" value="1"/>
</dbReference>
<keyword evidence="3" id="KW-0812">Transmembrane</keyword>
<evidence type="ECO:0000256" key="5">
    <source>
        <dbReference type="ARBA" id="ARBA00023136"/>
    </source>
</evidence>
<comment type="function">
    <text evidence="6">HflC and HflK could regulate a protease.</text>
</comment>
<proteinExistence type="inferred from homology"/>
<protein>
    <recommendedName>
        <fullName evidence="6">Protein HflC</fullName>
    </recommendedName>
</protein>
<dbReference type="RefSeq" id="WP_099556800.1">
    <property type="nucleotide sequence ID" value="NZ_LT960614.1"/>
</dbReference>
<evidence type="ECO:0000256" key="6">
    <source>
        <dbReference type="PIRNR" id="PIRNR005651"/>
    </source>
</evidence>
<evidence type="ECO:0000256" key="7">
    <source>
        <dbReference type="SAM" id="MobiDB-lite"/>
    </source>
</evidence>
<evidence type="ECO:0000256" key="2">
    <source>
        <dbReference type="ARBA" id="ARBA00007862"/>
    </source>
</evidence>
<evidence type="ECO:0000256" key="1">
    <source>
        <dbReference type="ARBA" id="ARBA00004167"/>
    </source>
</evidence>
<name>A0A2C9D7W1_9HYPH</name>
<evidence type="ECO:0000256" key="4">
    <source>
        <dbReference type="ARBA" id="ARBA00022989"/>
    </source>
</evidence>
<organism evidence="9 10">
    <name type="scientific">Hartmannibacter diazotrophicus</name>
    <dbReference type="NCBI Taxonomy" id="1482074"/>
    <lineage>
        <taxon>Bacteria</taxon>
        <taxon>Pseudomonadati</taxon>
        <taxon>Pseudomonadota</taxon>
        <taxon>Alphaproteobacteria</taxon>
        <taxon>Hyphomicrobiales</taxon>
        <taxon>Pleomorphomonadaceae</taxon>
        <taxon>Hartmannibacter</taxon>
    </lineage>
</organism>
<dbReference type="OrthoDB" id="9812991at2"/>
<dbReference type="InterPro" id="IPR010200">
    <property type="entry name" value="HflC"/>
</dbReference>
<sequence length="312" mass="35046">MRQAFFPGVVIALVVAAVIAYSSTFIVNQREQAIQLRFGEIQRVIQAPGIYFKLPTNLVDSVQYYDRRLLTLELDGMEVLFRNDRRYIVDAFAAFRILDPQIFREAVGGNLTLAAERLRTRLDSRLREVYGQRSYEEAFTSERAGMMEQIRDLIRPDAASLGIGVVDLRIRQTELPEDVRAQTYDRMRAERLAVAAEERAQGTQESLRIKAEADRRATVLVAEAQRDAEIERGKGDAEKSRIFANVYGKDEKFFEFYRSMQAYAKALEDGSSELVLSPTSEFFRFFGSSEGAPSTTEPAAGGATAPAVSPAQ</sequence>
<dbReference type="CDD" id="cd03405">
    <property type="entry name" value="SPFH_HflC"/>
    <property type="match status" value="1"/>
</dbReference>
<evidence type="ECO:0000259" key="8">
    <source>
        <dbReference type="SMART" id="SM00244"/>
    </source>
</evidence>
<keyword evidence="4" id="KW-1133">Transmembrane helix</keyword>
<dbReference type="EMBL" id="LT960614">
    <property type="protein sequence ID" value="SON56414.1"/>
    <property type="molecule type" value="Genomic_DNA"/>
</dbReference>
<evidence type="ECO:0000313" key="9">
    <source>
        <dbReference type="EMBL" id="SON56414.1"/>
    </source>
</evidence>
<feature type="domain" description="Band 7" evidence="8">
    <location>
        <begin position="22"/>
        <end position="187"/>
    </location>
</feature>
<comment type="similarity">
    <text evidence="2 6">Belongs to the band 7/mec-2 family. HflC subfamily.</text>
</comment>
<dbReference type="KEGG" id="hdi:HDIA_2873"/>
<evidence type="ECO:0000313" key="10">
    <source>
        <dbReference type="Proteomes" id="UP000223606"/>
    </source>
</evidence>
<dbReference type="GO" id="GO:0016020">
    <property type="term" value="C:membrane"/>
    <property type="evidence" value="ECO:0007669"/>
    <property type="project" value="UniProtKB-SubCell"/>
</dbReference>
<dbReference type="PANTHER" id="PTHR42911">
    <property type="entry name" value="MODULATOR OF FTSH PROTEASE HFLC"/>
    <property type="match status" value="1"/>
</dbReference>
<comment type="subcellular location">
    <subcellularLocation>
        <location evidence="1">Membrane</location>
        <topology evidence="1">Single-pass membrane protein</topology>
    </subcellularLocation>
</comment>
<dbReference type="InterPro" id="IPR001107">
    <property type="entry name" value="Band_7"/>
</dbReference>
<keyword evidence="5" id="KW-0472">Membrane</keyword>
<keyword evidence="9" id="KW-0645">Protease</keyword>
<gene>
    <name evidence="9" type="primary">hflC_1</name>
    <name evidence="9" type="ORF">HDIA_2873</name>
</gene>
<reference evidence="10" key="1">
    <citation type="submission" date="2017-09" db="EMBL/GenBank/DDBJ databases">
        <title>Genome sequence of Nannocystis excedens DSM 71.</title>
        <authorList>
            <person name="Blom J."/>
        </authorList>
    </citation>
    <scope>NUCLEOTIDE SEQUENCE [LARGE SCALE GENOMIC DNA]</scope>
    <source>
        <strain evidence="10">type strain: E19</strain>
    </source>
</reference>
<feature type="region of interest" description="Disordered" evidence="7">
    <location>
        <begin position="287"/>
        <end position="312"/>
    </location>
</feature>